<protein>
    <submittedName>
        <fullName evidence="2">Uncharacterized protein</fullName>
    </submittedName>
</protein>
<dbReference type="EnsemblPlants" id="Zm00001eb216280_T002">
    <property type="protein sequence ID" value="Zm00001eb216280_P002"/>
    <property type="gene ID" value="Zm00001eb216280"/>
</dbReference>
<reference evidence="2" key="2">
    <citation type="submission" date="2019-07" db="EMBL/GenBank/DDBJ databases">
        <authorList>
            <person name="Seetharam A."/>
            <person name="Woodhouse M."/>
            <person name="Cannon E."/>
        </authorList>
    </citation>
    <scope>NUCLEOTIDE SEQUENCE [LARGE SCALE GENOMIC DNA]</scope>
    <source>
        <strain evidence="2">cv. B73</strain>
    </source>
</reference>
<feature type="region of interest" description="Disordered" evidence="1">
    <location>
        <begin position="116"/>
        <end position="150"/>
    </location>
</feature>
<accession>A0A804P8M9</accession>
<reference evidence="3" key="1">
    <citation type="journal article" date="2009" name="Science">
        <title>The B73 maize genome: complexity, diversity, and dynamics.</title>
        <authorList>
            <person name="Schnable P.S."/>
            <person name="Ware D."/>
            <person name="Fulton R.S."/>
            <person name="Stein J.C."/>
            <person name="Wei F."/>
            <person name="Pasternak S."/>
            <person name="Liang C."/>
            <person name="Zhang J."/>
            <person name="Fulton L."/>
            <person name="Graves T.A."/>
            <person name="Minx P."/>
            <person name="Reily A.D."/>
            <person name="Courtney L."/>
            <person name="Kruchowski S.S."/>
            <person name="Tomlinson C."/>
            <person name="Strong C."/>
            <person name="Delehaunty K."/>
            <person name="Fronick C."/>
            <person name="Courtney B."/>
            <person name="Rock S.M."/>
            <person name="Belter E."/>
            <person name="Du F."/>
            <person name="Kim K."/>
            <person name="Abbott R.M."/>
            <person name="Cotton M."/>
            <person name="Levy A."/>
            <person name="Marchetto P."/>
            <person name="Ochoa K."/>
            <person name="Jackson S.M."/>
            <person name="Gillam B."/>
            <person name="Chen W."/>
            <person name="Yan L."/>
            <person name="Higginbotham J."/>
            <person name="Cardenas M."/>
            <person name="Waligorski J."/>
            <person name="Applebaum E."/>
            <person name="Phelps L."/>
            <person name="Falcone J."/>
            <person name="Kanchi K."/>
            <person name="Thane T."/>
            <person name="Scimone A."/>
            <person name="Thane N."/>
            <person name="Henke J."/>
            <person name="Wang T."/>
            <person name="Ruppert J."/>
            <person name="Shah N."/>
            <person name="Rotter K."/>
            <person name="Hodges J."/>
            <person name="Ingenthron E."/>
            <person name="Cordes M."/>
            <person name="Kohlberg S."/>
            <person name="Sgro J."/>
            <person name="Delgado B."/>
            <person name="Mead K."/>
            <person name="Chinwalla A."/>
            <person name="Leonard S."/>
            <person name="Crouse K."/>
            <person name="Collura K."/>
            <person name="Kudrna D."/>
            <person name="Currie J."/>
            <person name="He R."/>
            <person name="Angelova A."/>
            <person name="Rajasekar S."/>
            <person name="Mueller T."/>
            <person name="Lomeli R."/>
            <person name="Scara G."/>
            <person name="Ko A."/>
            <person name="Delaney K."/>
            <person name="Wissotski M."/>
            <person name="Lopez G."/>
            <person name="Campos D."/>
            <person name="Braidotti M."/>
            <person name="Ashley E."/>
            <person name="Golser W."/>
            <person name="Kim H."/>
            <person name="Lee S."/>
            <person name="Lin J."/>
            <person name="Dujmic Z."/>
            <person name="Kim W."/>
            <person name="Talag J."/>
            <person name="Zuccolo A."/>
            <person name="Fan C."/>
            <person name="Sebastian A."/>
            <person name="Kramer M."/>
            <person name="Spiegel L."/>
            <person name="Nascimento L."/>
            <person name="Zutavern T."/>
            <person name="Miller B."/>
            <person name="Ambroise C."/>
            <person name="Muller S."/>
            <person name="Spooner W."/>
            <person name="Narechania A."/>
            <person name="Ren L."/>
            <person name="Wei S."/>
            <person name="Kumari S."/>
            <person name="Faga B."/>
            <person name="Levy M.J."/>
            <person name="McMahan L."/>
            <person name="Van Buren P."/>
            <person name="Vaughn M.W."/>
            <person name="Ying K."/>
            <person name="Yeh C.-T."/>
            <person name="Emrich S.J."/>
            <person name="Jia Y."/>
            <person name="Kalyanaraman A."/>
            <person name="Hsia A.-P."/>
            <person name="Barbazuk W.B."/>
            <person name="Baucom R.S."/>
            <person name="Brutnell T.P."/>
            <person name="Carpita N.C."/>
            <person name="Chaparro C."/>
            <person name="Chia J.-M."/>
            <person name="Deragon J.-M."/>
            <person name="Estill J.C."/>
            <person name="Fu Y."/>
            <person name="Jeddeloh J.A."/>
            <person name="Han Y."/>
            <person name="Lee H."/>
            <person name="Li P."/>
            <person name="Lisch D.R."/>
            <person name="Liu S."/>
            <person name="Liu Z."/>
            <person name="Nagel D.H."/>
            <person name="McCann M.C."/>
            <person name="SanMiguel P."/>
            <person name="Myers A.M."/>
            <person name="Nettleton D."/>
            <person name="Nguyen J."/>
            <person name="Penning B.W."/>
            <person name="Ponnala L."/>
            <person name="Schneider K.L."/>
            <person name="Schwartz D.C."/>
            <person name="Sharma A."/>
            <person name="Soderlund C."/>
            <person name="Springer N.M."/>
            <person name="Sun Q."/>
            <person name="Wang H."/>
            <person name="Waterman M."/>
            <person name="Westerman R."/>
            <person name="Wolfgruber T.K."/>
            <person name="Yang L."/>
            <person name="Yu Y."/>
            <person name="Zhang L."/>
            <person name="Zhou S."/>
            <person name="Zhu Q."/>
            <person name="Bennetzen J.L."/>
            <person name="Dawe R.K."/>
            <person name="Jiang J."/>
            <person name="Jiang N."/>
            <person name="Presting G.G."/>
            <person name="Wessler S.R."/>
            <person name="Aluru S."/>
            <person name="Martienssen R.A."/>
            <person name="Clifton S.W."/>
            <person name="McCombie W.R."/>
            <person name="Wing R.A."/>
            <person name="Wilson R.K."/>
        </authorList>
    </citation>
    <scope>NUCLEOTIDE SEQUENCE [LARGE SCALE GENOMIC DNA]</scope>
    <source>
        <strain evidence="3">cv. B73</strain>
    </source>
</reference>
<reference evidence="2" key="3">
    <citation type="submission" date="2021-05" db="UniProtKB">
        <authorList>
            <consortium name="EnsemblPlants"/>
        </authorList>
    </citation>
    <scope>IDENTIFICATION</scope>
    <source>
        <strain evidence="2">cv. B73</strain>
    </source>
</reference>
<feature type="compositionally biased region" description="Low complexity" evidence="1">
    <location>
        <begin position="9"/>
        <end position="18"/>
    </location>
</feature>
<dbReference type="EnsemblPlants" id="Zm00001eb216280_T001">
    <property type="protein sequence ID" value="Zm00001eb216280_P001"/>
    <property type="gene ID" value="Zm00001eb216280"/>
</dbReference>
<feature type="compositionally biased region" description="Pro residues" evidence="1">
    <location>
        <begin position="34"/>
        <end position="43"/>
    </location>
</feature>
<dbReference type="EnsemblPlants" id="Zm00001eb216280_T004">
    <property type="protein sequence ID" value="Zm00001eb216280_P004"/>
    <property type="gene ID" value="Zm00001eb216280"/>
</dbReference>
<organism evidence="2 3">
    <name type="scientific">Zea mays</name>
    <name type="common">Maize</name>
    <dbReference type="NCBI Taxonomy" id="4577"/>
    <lineage>
        <taxon>Eukaryota</taxon>
        <taxon>Viridiplantae</taxon>
        <taxon>Streptophyta</taxon>
        <taxon>Embryophyta</taxon>
        <taxon>Tracheophyta</taxon>
        <taxon>Spermatophyta</taxon>
        <taxon>Magnoliopsida</taxon>
        <taxon>Liliopsida</taxon>
        <taxon>Poales</taxon>
        <taxon>Poaceae</taxon>
        <taxon>PACMAD clade</taxon>
        <taxon>Panicoideae</taxon>
        <taxon>Andropogonodae</taxon>
        <taxon>Andropogoneae</taxon>
        <taxon>Tripsacinae</taxon>
        <taxon>Zea</taxon>
    </lineage>
</organism>
<dbReference type="Gramene" id="Zm00001eb216280_T004">
    <property type="protein sequence ID" value="Zm00001eb216280_P004"/>
    <property type="gene ID" value="Zm00001eb216280"/>
</dbReference>
<proteinExistence type="predicted"/>
<evidence type="ECO:0000256" key="1">
    <source>
        <dbReference type="SAM" id="MobiDB-lite"/>
    </source>
</evidence>
<dbReference type="Proteomes" id="UP000007305">
    <property type="component" value="Chromosome 5"/>
</dbReference>
<dbReference type="EnsemblPlants" id="Zm00001eb216280_T003">
    <property type="protein sequence ID" value="Zm00001eb216280_P003"/>
    <property type="gene ID" value="Zm00001eb216280"/>
</dbReference>
<dbReference type="Gramene" id="Zm00001eb216280_T002">
    <property type="protein sequence ID" value="Zm00001eb216280_P002"/>
    <property type="gene ID" value="Zm00001eb216280"/>
</dbReference>
<evidence type="ECO:0000313" key="2">
    <source>
        <dbReference type="EnsemblPlants" id="Zm00001eb216280_P004"/>
    </source>
</evidence>
<name>A0A804P8M9_MAIZE</name>
<sequence length="150" mass="16657">MQLHARLRPPTARATLCLPPAPTPPDVASIHHPSLPPPPPNPDPLQSRGRGGRCCASLSIFAPLSAAKEPYLSLMAPQPFVEVDLLNYGVIEGDESCKHFSELKVLPPWMIKDGTNLKKEQRGEKIESQKLEKYEARDDKKHDSKYDQSV</sequence>
<dbReference type="Gramene" id="Zm00001eb216280_T003">
    <property type="protein sequence ID" value="Zm00001eb216280_P003"/>
    <property type="gene ID" value="Zm00001eb216280"/>
</dbReference>
<dbReference type="Gramene" id="Zm00001eb216280_T001">
    <property type="protein sequence ID" value="Zm00001eb216280_P001"/>
    <property type="gene ID" value="Zm00001eb216280"/>
</dbReference>
<feature type="region of interest" description="Disordered" evidence="1">
    <location>
        <begin position="1"/>
        <end position="51"/>
    </location>
</feature>
<dbReference type="AlphaFoldDB" id="A0A804P8M9"/>
<evidence type="ECO:0000313" key="3">
    <source>
        <dbReference type="Proteomes" id="UP000007305"/>
    </source>
</evidence>
<keyword evidence="3" id="KW-1185">Reference proteome</keyword>